<dbReference type="AlphaFoldDB" id="A0ABD2QRF4"/>
<evidence type="ECO:0000313" key="2">
    <source>
        <dbReference type="EMBL" id="KAL3321957.1"/>
    </source>
</evidence>
<proteinExistence type="predicted"/>
<dbReference type="Gene3D" id="2.60.120.260">
    <property type="entry name" value="Galactose-binding domain-like"/>
    <property type="match status" value="1"/>
</dbReference>
<protein>
    <recommendedName>
        <fullName evidence="1">Rhamnogalacturonan lyase domain-containing protein</fullName>
    </recommendedName>
</protein>
<organism evidence="2 3">
    <name type="scientific">Solanum stoloniferum</name>
    <dbReference type="NCBI Taxonomy" id="62892"/>
    <lineage>
        <taxon>Eukaryota</taxon>
        <taxon>Viridiplantae</taxon>
        <taxon>Streptophyta</taxon>
        <taxon>Embryophyta</taxon>
        <taxon>Tracheophyta</taxon>
        <taxon>Spermatophyta</taxon>
        <taxon>Magnoliopsida</taxon>
        <taxon>eudicotyledons</taxon>
        <taxon>Gunneridae</taxon>
        <taxon>Pentapetalae</taxon>
        <taxon>asterids</taxon>
        <taxon>lamiids</taxon>
        <taxon>Solanales</taxon>
        <taxon>Solanaceae</taxon>
        <taxon>Solanoideae</taxon>
        <taxon>Solaneae</taxon>
        <taxon>Solanum</taxon>
    </lineage>
</organism>
<evidence type="ECO:0000313" key="3">
    <source>
        <dbReference type="Proteomes" id="UP001627284"/>
    </source>
</evidence>
<keyword evidence="3" id="KW-1185">Reference proteome</keyword>
<name>A0ABD2QRF4_9SOLN</name>
<dbReference type="Proteomes" id="UP001627284">
    <property type="component" value="Unassembled WGS sequence"/>
</dbReference>
<dbReference type="PANTHER" id="PTHR32018">
    <property type="entry name" value="RHAMNOGALACTURONATE LYASE FAMILY PROTEIN"/>
    <property type="match status" value="1"/>
</dbReference>
<dbReference type="CDD" id="cd10317">
    <property type="entry name" value="RGL4_C"/>
    <property type="match status" value="1"/>
</dbReference>
<dbReference type="PANTHER" id="PTHR32018:SF10">
    <property type="entry name" value="RHAMNOGALACTURONAN ENDOLYASE"/>
    <property type="match status" value="1"/>
</dbReference>
<dbReference type="InterPro" id="IPR051850">
    <property type="entry name" value="Polysacch_Lyase_4"/>
</dbReference>
<dbReference type="InterPro" id="IPR029411">
    <property type="entry name" value="RG-lyase_III"/>
</dbReference>
<dbReference type="InterPro" id="IPR008979">
    <property type="entry name" value="Galactose-bd-like_sf"/>
</dbReference>
<reference evidence="2 3" key="1">
    <citation type="submission" date="2024-05" db="EMBL/GenBank/DDBJ databases">
        <title>De novo assembly of an allotetraploid wild potato.</title>
        <authorList>
            <person name="Hosaka A.J."/>
        </authorList>
    </citation>
    <scope>NUCLEOTIDE SEQUENCE [LARGE SCALE GENOMIC DNA]</scope>
    <source>
        <tissue evidence="2">Young leaves</tissue>
    </source>
</reference>
<feature type="domain" description="Rhamnogalacturonan lyase" evidence="1">
    <location>
        <begin position="66"/>
        <end position="253"/>
    </location>
</feature>
<evidence type="ECO:0000259" key="1">
    <source>
        <dbReference type="Pfam" id="PF14683"/>
    </source>
</evidence>
<gene>
    <name evidence="2" type="ORF">AABB24_039532</name>
</gene>
<accession>A0ABD2QRF4</accession>
<dbReference type="Pfam" id="PF14683">
    <property type="entry name" value="CBM-like"/>
    <property type="match status" value="1"/>
</dbReference>
<dbReference type="SUPFAM" id="SSF49785">
    <property type="entry name" value="Galactose-binding domain-like"/>
    <property type="match status" value="1"/>
</dbReference>
<sequence>MLDHGKERIRVTNFGLRRMRMAALSLRTYVQGHIIFTEWCLDLSEITSCDIELGEIVYEPPRDGPTLWEIGTPDRSAAEFYIPDPNPKYVNKLYLTQDKFRQYGLWERYAELYPENDLVYTVGVSDYQKDWFFAQVNREIGDNVYQSTTWQIKFKIDNVDQGGSYTLRVALAASNHAELQVRINDPTADPPLLSTGEIGGDNAIARHAIHGIYWLFTVTIPGSLLLGGENTIFLTQAKTANTFQGIMYDYIRLEGPSCQNGNL</sequence>
<comment type="caution">
    <text evidence="2">The sequence shown here is derived from an EMBL/GenBank/DDBJ whole genome shotgun (WGS) entry which is preliminary data.</text>
</comment>
<dbReference type="EMBL" id="JBJKTR010000024">
    <property type="protein sequence ID" value="KAL3321957.1"/>
    <property type="molecule type" value="Genomic_DNA"/>
</dbReference>